<evidence type="ECO:0000313" key="1">
    <source>
        <dbReference type="EMBL" id="RNG24147.1"/>
    </source>
</evidence>
<keyword evidence="2" id="KW-1185">Reference proteome</keyword>
<evidence type="ECO:0000313" key="2">
    <source>
        <dbReference type="Proteomes" id="UP000275401"/>
    </source>
</evidence>
<dbReference type="EMBL" id="RIBZ01000233">
    <property type="protein sequence ID" value="RNG24147.1"/>
    <property type="molecule type" value="Genomic_DNA"/>
</dbReference>
<sequence>MPAADFRGSPQVYVAQLEVTTEALESRRGAHDLTHDDLGEWFTFAFTLPGGALAAVVREVHNAPSPGYILTAIGYADPSDILTEFLTASGMTAEHVTHQTASPPPT</sequence>
<proteinExistence type="predicted"/>
<dbReference type="AlphaFoldDB" id="A0A3M8W3V9"/>
<name>A0A3M8W3V9_9ACTN</name>
<comment type="caution">
    <text evidence="1">The sequence shown here is derived from an EMBL/GenBank/DDBJ whole genome shotgun (WGS) entry which is preliminary data.</text>
</comment>
<organism evidence="1 2">
    <name type="scientific">Streptomyces botrytidirepellens</name>
    <dbReference type="NCBI Taxonomy" id="2486417"/>
    <lineage>
        <taxon>Bacteria</taxon>
        <taxon>Bacillati</taxon>
        <taxon>Actinomycetota</taxon>
        <taxon>Actinomycetes</taxon>
        <taxon>Kitasatosporales</taxon>
        <taxon>Streptomycetaceae</taxon>
        <taxon>Streptomyces</taxon>
    </lineage>
</organism>
<reference evidence="1 2" key="1">
    <citation type="submission" date="2018-11" db="EMBL/GenBank/DDBJ databases">
        <title>The Potential of Streptomyces as Biocontrol Agents against the Tomato grey mould, Botrytis cinerea (Gray mold) Frontiers in Microbiology.</title>
        <authorList>
            <person name="Li D."/>
        </authorList>
    </citation>
    <scope>NUCLEOTIDE SEQUENCE [LARGE SCALE GENOMIC DNA]</scope>
    <source>
        <strain evidence="1 2">NEAU-LD23</strain>
    </source>
</reference>
<protein>
    <submittedName>
        <fullName evidence="1">Uncharacterized protein</fullName>
    </submittedName>
</protein>
<accession>A0A3M8W3V9</accession>
<dbReference type="Proteomes" id="UP000275401">
    <property type="component" value="Unassembled WGS sequence"/>
</dbReference>
<gene>
    <name evidence="1" type="ORF">EEJ42_17930</name>
</gene>